<proteinExistence type="predicted"/>
<reference evidence="5 6" key="1">
    <citation type="submission" date="2018-09" db="EMBL/GenBank/DDBJ databases">
        <title>Streptomyces sp. nov. DS1-2, an endophytic actinomycete isolated from roots of Dendrobium scabrilingue.</title>
        <authorList>
            <person name="Kuncharoen N."/>
            <person name="Kudo T."/>
            <person name="Ohkuma M."/>
            <person name="Yuki M."/>
            <person name="Tanasupawat S."/>
        </authorList>
    </citation>
    <scope>NUCLEOTIDE SEQUENCE [LARGE SCALE GENOMIC DNA]</scope>
    <source>
        <strain evidence="3 6">AZ1-7</strain>
        <strain evidence="4 5">DS1-2</strain>
    </source>
</reference>
<keyword evidence="2" id="KW-0472">Membrane</keyword>
<dbReference type="InterPro" id="IPR021235">
    <property type="entry name" value="DUF2637"/>
</dbReference>
<accession>A0A3A9W7B7</accession>
<dbReference type="Proteomes" id="UP000275024">
    <property type="component" value="Unassembled WGS sequence"/>
</dbReference>
<name>A0A3A9W7B7_9ACTN</name>
<keyword evidence="2" id="KW-1133">Transmembrane helix</keyword>
<evidence type="ECO:0000313" key="4">
    <source>
        <dbReference type="EMBL" id="RKN22908.1"/>
    </source>
</evidence>
<feature type="transmembrane region" description="Helical" evidence="2">
    <location>
        <begin position="235"/>
        <end position="254"/>
    </location>
</feature>
<evidence type="ECO:0000313" key="5">
    <source>
        <dbReference type="Proteomes" id="UP000268652"/>
    </source>
</evidence>
<feature type="transmembrane region" description="Helical" evidence="2">
    <location>
        <begin position="181"/>
        <end position="201"/>
    </location>
</feature>
<sequence>MSHSSGSGWVPVTRSHSSSKSAISMVRPILRVPPPATGRCEETLCQGAVPVATRATPIHSNAAHPAQSPLVGGVVTSLNEQMLYDPTAGTPLFIPPELVIDDTARIPRLNDHPGRRHRRERRRMRWPGGSGPSLWLRCASLLIAGAAAALVAMLSVLGGLVSYEPLREAASSGVPDDLIPWWPLLIYGPWLVASLSILRAALHQRQALHSWVVVVMFCGLAVGLCVGEAPKSATGVAVAGLPPVSALVAFHQIVRQITLIHPPRHALPRQRTPRTRR</sequence>
<evidence type="ECO:0000313" key="6">
    <source>
        <dbReference type="Proteomes" id="UP000275024"/>
    </source>
</evidence>
<dbReference type="EMBL" id="RBDY01000009">
    <property type="protein sequence ID" value="RKN22908.1"/>
    <property type="molecule type" value="Genomic_DNA"/>
</dbReference>
<evidence type="ECO:0000313" key="3">
    <source>
        <dbReference type="EMBL" id="RKN09101.1"/>
    </source>
</evidence>
<organism evidence="3 6">
    <name type="scientific">Streptomyces radicis</name>
    <dbReference type="NCBI Taxonomy" id="1750517"/>
    <lineage>
        <taxon>Bacteria</taxon>
        <taxon>Bacillati</taxon>
        <taxon>Actinomycetota</taxon>
        <taxon>Actinomycetes</taxon>
        <taxon>Kitasatosporales</taxon>
        <taxon>Streptomycetaceae</taxon>
        <taxon>Streptomyces</taxon>
    </lineage>
</organism>
<dbReference type="OrthoDB" id="3855580at2"/>
<dbReference type="AlphaFoldDB" id="A0A3A9W7B7"/>
<feature type="region of interest" description="Disordered" evidence="1">
    <location>
        <begin position="1"/>
        <end position="22"/>
    </location>
</feature>
<dbReference type="EMBL" id="RBDX01000009">
    <property type="protein sequence ID" value="RKN09101.1"/>
    <property type="molecule type" value="Genomic_DNA"/>
</dbReference>
<dbReference type="Pfam" id="PF10935">
    <property type="entry name" value="DUF2637"/>
    <property type="match status" value="1"/>
</dbReference>
<comment type="caution">
    <text evidence="3">The sequence shown here is derived from an EMBL/GenBank/DDBJ whole genome shotgun (WGS) entry which is preliminary data.</text>
</comment>
<dbReference type="Proteomes" id="UP000268652">
    <property type="component" value="Unassembled WGS sequence"/>
</dbReference>
<feature type="transmembrane region" description="Helical" evidence="2">
    <location>
        <begin position="208"/>
        <end position="229"/>
    </location>
</feature>
<keyword evidence="5" id="KW-1185">Reference proteome</keyword>
<feature type="transmembrane region" description="Helical" evidence="2">
    <location>
        <begin position="134"/>
        <end position="161"/>
    </location>
</feature>
<evidence type="ECO:0000256" key="2">
    <source>
        <dbReference type="SAM" id="Phobius"/>
    </source>
</evidence>
<gene>
    <name evidence="4" type="ORF">D7318_14910</name>
    <name evidence="3" type="ORF">D7319_13645</name>
</gene>
<keyword evidence="2" id="KW-0812">Transmembrane</keyword>
<evidence type="ECO:0000256" key="1">
    <source>
        <dbReference type="SAM" id="MobiDB-lite"/>
    </source>
</evidence>
<protein>
    <submittedName>
        <fullName evidence="3">DUF2637 domain-containing protein</fullName>
    </submittedName>
</protein>